<evidence type="ECO:0000313" key="4">
    <source>
        <dbReference type="EMBL" id="TVY90326.1"/>
    </source>
</evidence>
<dbReference type="InterPro" id="IPR032473">
    <property type="entry name" value="Argonaute_Mid_dom"/>
</dbReference>
<feature type="domain" description="Piwi" evidence="3">
    <location>
        <begin position="567"/>
        <end position="881"/>
    </location>
</feature>
<evidence type="ECO:0000259" key="2">
    <source>
        <dbReference type="PROSITE" id="PS50821"/>
    </source>
</evidence>
<dbReference type="AlphaFoldDB" id="A0A559MBJ5"/>
<gene>
    <name evidence="4" type="primary">ago1</name>
    <name evidence="4" type="ORF">LAWI1_G004131</name>
</gene>
<evidence type="ECO:0000259" key="3">
    <source>
        <dbReference type="PROSITE" id="PS50822"/>
    </source>
</evidence>
<keyword evidence="5" id="KW-1185">Reference proteome</keyword>
<dbReference type="Gene3D" id="3.40.50.2300">
    <property type="match status" value="1"/>
</dbReference>
<organism evidence="4 5">
    <name type="scientific">Lachnellula willkommii</name>
    <dbReference type="NCBI Taxonomy" id="215461"/>
    <lineage>
        <taxon>Eukaryota</taxon>
        <taxon>Fungi</taxon>
        <taxon>Dikarya</taxon>
        <taxon>Ascomycota</taxon>
        <taxon>Pezizomycotina</taxon>
        <taxon>Leotiomycetes</taxon>
        <taxon>Helotiales</taxon>
        <taxon>Lachnaceae</taxon>
        <taxon>Lachnellula</taxon>
    </lineage>
</organism>
<dbReference type="CDD" id="cd04657">
    <property type="entry name" value="Piwi_ago-like"/>
    <property type="match status" value="1"/>
</dbReference>
<dbReference type="PROSITE" id="PS50822">
    <property type="entry name" value="PIWI"/>
    <property type="match status" value="1"/>
</dbReference>
<dbReference type="Pfam" id="PF02170">
    <property type="entry name" value="PAZ"/>
    <property type="match status" value="1"/>
</dbReference>
<dbReference type="GO" id="GO:0003723">
    <property type="term" value="F:RNA binding"/>
    <property type="evidence" value="ECO:0007669"/>
    <property type="project" value="InterPro"/>
</dbReference>
<dbReference type="Pfam" id="PF16488">
    <property type="entry name" value="ArgoL2"/>
    <property type="match status" value="1"/>
</dbReference>
<dbReference type="Pfam" id="PF02171">
    <property type="entry name" value="Piwi"/>
    <property type="match status" value="1"/>
</dbReference>
<dbReference type="InterPro" id="IPR045246">
    <property type="entry name" value="Piwi_ago-like"/>
</dbReference>
<reference evidence="4 5" key="1">
    <citation type="submission" date="2018-05" db="EMBL/GenBank/DDBJ databases">
        <title>Genome sequencing and assembly of the regulated plant pathogen Lachnellula willkommii and related sister species for the development of diagnostic species identification markers.</title>
        <authorList>
            <person name="Giroux E."/>
            <person name="Bilodeau G."/>
        </authorList>
    </citation>
    <scope>NUCLEOTIDE SEQUENCE [LARGE SCALE GENOMIC DNA]</scope>
    <source>
        <strain evidence="4 5">CBS 172.35</strain>
    </source>
</reference>
<dbReference type="Pfam" id="PF16486">
    <property type="entry name" value="ArgoN"/>
    <property type="match status" value="1"/>
</dbReference>
<accession>A0A559MBJ5</accession>
<dbReference type="InterPro" id="IPR014811">
    <property type="entry name" value="ArgoL1"/>
</dbReference>
<dbReference type="PROSITE" id="PS50821">
    <property type="entry name" value="PAZ"/>
    <property type="match status" value="1"/>
</dbReference>
<dbReference type="Gene3D" id="2.170.260.10">
    <property type="entry name" value="paz domain"/>
    <property type="match status" value="1"/>
</dbReference>
<dbReference type="Pfam" id="PF08699">
    <property type="entry name" value="ArgoL1"/>
    <property type="match status" value="1"/>
</dbReference>
<dbReference type="InterPro" id="IPR036397">
    <property type="entry name" value="RNaseH_sf"/>
</dbReference>
<comment type="similarity">
    <text evidence="1">Belongs to the argonaute family.</text>
</comment>
<dbReference type="SUPFAM" id="SSF53098">
    <property type="entry name" value="Ribonuclease H-like"/>
    <property type="match status" value="1"/>
</dbReference>
<dbReference type="Proteomes" id="UP000315522">
    <property type="component" value="Unassembled WGS sequence"/>
</dbReference>
<evidence type="ECO:0000256" key="1">
    <source>
        <dbReference type="RuleBase" id="RU361178"/>
    </source>
</evidence>
<dbReference type="SMART" id="SM01163">
    <property type="entry name" value="DUF1785"/>
    <property type="match status" value="1"/>
</dbReference>
<dbReference type="InterPro" id="IPR032474">
    <property type="entry name" value="Argonaute_N"/>
</dbReference>
<proteinExistence type="inferred from homology"/>
<dbReference type="InterPro" id="IPR036085">
    <property type="entry name" value="PAZ_dom_sf"/>
</dbReference>
<comment type="caution">
    <text evidence="4">The sequence shown here is derived from an EMBL/GenBank/DDBJ whole genome shotgun (WGS) entry which is preliminary data.</text>
</comment>
<dbReference type="CDD" id="cd02846">
    <property type="entry name" value="PAZ_argonaute_like"/>
    <property type="match status" value="1"/>
</dbReference>
<dbReference type="SMART" id="SM00949">
    <property type="entry name" value="PAZ"/>
    <property type="match status" value="1"/>
</dbReference>
<dbReference type="InterPro" id="IPR003165">
    <property type="entry name" value="Piwi"/>
</dbReference>
<sequence>MDAGDFRTVIAEANPLHKFESPLPDRPGFNTVGKAIQIRVNQFKVTDYPNRDIYQYDLNFGSGDIAKGKIMAVWRSKAVQGKLKEIHNGPWLWDGNKIAWSCANVQELRINVNLDQEKDPNRAPRPTPDTCYCIIRQTKPVRLAVIGAYLSKKMPFDNSVLEGINFLDHLIRAWPSEQYHTQKRSFFSKGNTQAFLDNVIVAQRGVYSSIRLCSPMPSNGGAGTGLAVNVDVANGTFWTVQDVHQAARNYCKSKNRSLDWQVFINLLKPVNTGNGQLTMSEEFKELRKMCKLKFYAKHHDSKTNKPVKDQKKKAYTIKRFVFDQKYGPVGGNAKTVFFPWKQKNAAGVVTNTIDISVYDFFQQNYNMHLQHWQLPLIETQKDGYFPMEVCTLIPNQKYMFKLTPDQTAAMIKFAVTRPKQRIEAIQHGVGMLKWHQDPYLGYFGMKVDPNMTVTNARLLQNPEIAYQGAKANPGTSGRWDLRGKKFLFANPQPLVSWGVMIVGHDTVDEPTVRNFLSVFMQTYAGHGGKIQNRTPAIYTQPRGSDIGEAVAQGRQVIGNAAGAMPQIMLFILPGRDSFMYERLKKSMECRFAMVSQMMNIAHIRKAQPQYCSNVCMKLNAKLGGTTCKIISGPNPAAPAFSRPTMIIGADVSHPSPGSPQASMAALTMSFDSIACRYAAAVETNGHRVEMISQANINNFLGFLLPEWVKQVGNGRLPQHIYYFRDGVSEGQYAHVLDQEVVMMKEFIEKKYPGSIQNIRFTITVCSKRHHIRFFPREGDRMAADNNANSLPGTLVERDVTHPFEYDFYLSSHSAIQGTARPTHYHVLKDEAKMPPNEFQAMIYKHCYQYQRSTTLSPFVSLKFPAVYYAHLASNRARSHEGRPASDGPRGGQKFEELRQDEAVRRAKGLSTLGSSFSGDKGSEARPLLPMGELEGADRDRVTRLRTGMWYI</sequence>
<feature type="domain" description="PAZ" evidence="2">
    <location>
        <begin position="278"/>
        <end position="394"/>
    </location>
</feature>
<dbReference type="PANTHER" id="PTHR22891">
    <property type="entry name" value="EUKARYOTIC TRANSLATION INITIATION FACTOR 2C"/>
    <property type="match status" value="1"/>
</dbReference>
<dbReference type="EMBL" id="QGML01000905">
    <property type="protein sequence ID" value="TVY90326.1"/>
    <property type="molecule type" value="Genomic_DNA"/>
</dbReference>
<dbReference type="SMART" id="SM00950">
    <property type="entry name" value="Piwi"/>
    <property type="match status" value="1"/>
</dbReference>
<dbReference type="Gene3D" id="3.30.420.10">
    <property type="entry name" value="Ribonuclease H-like superfamily/Ribonuclease H"/>
    <property type="match status" value="1"/>
</dbReference>
<dbReference type="SUPFAM" id="SSF101690">
    <property type="entry name" value="PAZ domain"/>
    <property type="match status" value="2"/>
</dbReference>
<dbReference type="InterPro" id="IPR032472">
    <property type="entry name" value="ArgoL2"/>
</dbReference>
<dbReference type="Pfam" id="PF16487">
    <property type="entry name" value="ArgoMid"/>
    <property type="match status" value="1"/>
</dbReference>
<protein>
    <submittedName>
        <fullName evidence="4">Protein argonaute</fullName>
    </submittedName>
</protein>
<dbReference type="InterPro" id="IPR012337">
    <property type="entry name" value="RNaseH-like_sf"/>
</dbReference>
<dbReference type="InterPro" id="IPR003100">
    <property type="entry name" value="PAZ_dom"/>
</dbReference>
<name>A0A559MBJ5_9HELO</name>
<evidence type="ECO:0000313" key="5">
    <source>
        <dbReference type="Proteomes" id="UP000315522"/>
    </source>
</evidence>